<feature type="transmembrane region" description="Helical" evidence="9">
    <location>
        <begin position="12"/>
        <end position="37"/>
    </location>
</feature>
<feature type="transmembrane region" description="Helical" evidence="9">
    <location>
        <begin position="203"/>
        <end position="221"/>
    </location>
</feature>
<proteinExistence type="predicted"/>
<feature type="domain" description="Major facilitator superfamily (MFS) profile" evidence="10">
    <location>
        <begin position="16"/>
        <end position="485"/>
    </location>
</feature>
<feature type="transmembrane region" description="Helical" evidence="9">
    <location>
        <begin position="233"/>
        <end position="253"/>
    </location>
</feature>
<feature type="transmembrane region" description="Helical" evidence="9">
    <location>
        <begin position="82"/>
        <end position="101"/>
    </location>
</feature>
<protein>
    <submittedName>
        <fullName evidence="11">DHA2 family efflux MFS transporter permease subunit</fullName>
    </submittedName>
</protein>
<dbReference type="Gene3D" id="1.20.1250.20">
    <property type="entry name" value="MFS general substrate transporter like domains"/>
    <property type="match status" value="1"/>
</dbReference>
<feature type="transmembrane region" description="Helical" evidence="9">
    <location>
        <begin position="170"/>
        <end position="191"/>
    </location>
</feature>
<keyword evidence="2" id="KW-0813">Transport</keyword>
<sequence length="511" mass="52484">MGTDAREARQVNPWLVLGVLCASFFMTLLDTTIVTVAIPEMAAGLDASLDDILWFANAYMLVFATLLLLSGRLGDRYGAQRTFVAGLALFTLASAVCGMVDTPEQMIAARAVQGLGAAVMMPQTLALISAVFPAERRGAAFGVWSAVAGLATVAGPTVGGALVSGLDWRWIFFINVPIGAVALVGAVLVVPDVRSPQRSSLDLPGAVLSTAGLTLIVYALIEGERYDWGTIESFLSIPLVLAAGVGLLGLFAFQQRTRQASRPLVPFELFRDRHFTVSATLGALLLFGSIGVLLPLTLYLQSALGLSAGEAGLALVPGPLVSLLVAPVAGNAVERLGGRKLLVPGLLIFGSGIALTALMAQADSSVWAIVPGQIVFGIGMGLVFAPASALAMRNIPPRLTGVASGMFTTFRQIGAVVGAAAVGALLQNRLAAEGVPEEVRQQAGRLADAVYAEGLTDAVRHGLLLTVAVAVVAAGLALLLPTHRRPTAVQADGEPQGGGAGAGAGLTRAAD</sequence>
<evidence type="ECO:0000256" key="7">
    <source>
        <dbReference type="ARBA" id="ARBA00023251"/>
    </source>
</evidence>
<comment type="subcellular location">
    <subcellularLocation>
        <location evidence="1">Cell membrane</location>
        <topology evidence="1">Multi-pass membrane protein</topology>
    </subcellularLocation>
</comment>
<dbReference type="InterPro" id="IPR011701">
    <property type="entry name" value="MFS"/>
</dbReference>
<dbReference type="Pfam" id="PF07690">
    <property type="entry name" value="MFS_1"/>
    <property type="match status" value="1"/>
</dbReference>
<evidence type="ECO:0000256" key="5">
    <source>
        <dbReference type="ARBA" id="ARBA00022989"/>
    </source>
</evidence>
<keyword evidence="7" id="KW-0046">Antibiotic resistance</keyword>
<keyword evidence="5 9" id="KW-1133">Transmembrane helix</keyword>
<feature type="transmembrane region" description="Helical" evidence="9">
    <location>
        <begin position="341"/>
        <end position="360"/>
    </location>
</feature>
<evidence type="ECO:0000256" key="1">
    <source>
        <dbReference type="ARBA" id="ARBA00004651"/>
    </source>
</evidence>
<feature type="transmembrane region" description="Helical" evidence="9">
    <location>
        <begin position="52"/>
        <end position="70"/>
    </location>
</feature>
<keyword evidence="3" id="KW-1003">Cell membrane</keyword>
<keyword evidence="4 9" id="KW-0812">Transmembrane</keyword>
<keyword evidence="12" id="KW-1185">Reference proteome</keyword>
<evidence type="ECO:0000259" key="10">
    <source>
        <dbReference type="PROSITE" id="PS50850"/>
    </source>
</evidence>
<evidence type="ECO:0000256" key="4">
    <source>
        <dbReference type="ARBA" id="ARBA00022692"/>
    </source>
</evidence>
<feature type="transmembrane region" description="Helical" evidence="9">
    <location>
        <begin position="139"/>
        <end position="158"/>
    </location>
</feature>
<evidence type="ECO:0000256" key="8">
    <source>
        <dbReference type="SAM" id="MobiDB-lite"/>
    </source>
</evidence>
<feature type="transmembrane region" description="Helical" evidence="9">
    <location>
        <begin position="274"/>
        <end position="299"/>
    </location>
</feature>
<dbReference type="PRINTS" id="PR01036">
    <property type="entry name" value="TCRTETB"/>
</dbReference>
<evidence type="ECO:0000256" key="9">
    <source>
        <dbReference type="SAM" id="Phobius"/>
    </source>
</evidence>
<dbReference type="RefSeq" id="WP_376736330.1">
    <property type="nucleotide sequence ID" value="NZ_JAYMRP010000060.1"/>
</dbReference>
<evidence type="ECO:0000313" key="12">
    <source>
        <dbReference type="Proteomes" id="UP001585080"/>
    </source>
</evidence>
<evidence type="ECO:0000256" key="6">
    <source>
        <dbReference type="ARBA" id="ARBA00023136"/>
    </source>
</evidence>
<dbReference type="InterPro" id="IPR036259">
    <property type="entry name" value="MFS_trans_sf"/>
</dbReference>
<keyword evidence="6 9" id="KW-0472">Membrane</keyword>
<feature type="transmembrane region" description="Helical" evidence="9">
    <location>
        <begin position="366"/>
        <end position="390"/>
    </location>
</feature>
<evidence type="ECO:0000313" key="11">
    <source>
        <dbReference type="EMBL" id="MFB8777897.1"/>
    </source>
</evidence>
<evidence type="ECO:0000256" key="2">
    <source>
        <dbReference type="ARBA" id="ARBA00022448"/>
    </source>
</evidence>
<feature type="region of interest" description="Disordered" evidence="8">
    <location>
        <begin position="487"/>
        <end position="511"/>
    </location>
</feature>
<feature type="transmembrane region" description="Helical" evidence="9">
    <location>
        <begin position="461"/>
        <end position="480"/>
    </location>
</feature>
<feature type="transmembrane region" description="Helical" evidence="9">
    <location>
        <begin position="402"/>
        <end position="426"/>
    </location>
</feature>
<dbReference type="SUPFAM" id="SSF103473">
    <property type="entry name" value="MFS general substrate transporter"/>
    <property type="match status" value="1"/>
</dbReference>
<dbReference type="PANTHER" id="PTHR42718">
    <property type="entry name" value="MAJOR FACILITATOR SUPERFAMILY MULTIDRUG TRANSPORTER MFSC"/>
    <property type="match status" value="1"/>
</dbReference>
<dbReference type="PANTHER" id="PTHR42718:SF46">
    <property type="entry name" value="BLR6921 PROTEIN"/>
    <property type="match status" value="1"/>
</dbReference>
<dbReference type="EMBL" id="JAYMRP010000060">
    <property type="protein sequence ID" value="MFB8777897.1"/>
    <property type="molecule type" value="Genomic_DNA"/>
</dbReference>
<feature type="transmembrane region" description="Helical" evidence="9">
    <location>
        <begin position="107"/>
        <end position="132"/>
    </location>
</feature>
<feature type="compositionally biased region" description="Gly residues" evidence="8">
    <location>
        <begin position="495"/>
        <end position="504"/>
    </location>
</feature>
<organism evidence="11 12">
    <name type="scientific">Streptomyces broussonetiae</name>
    <dbReference type="NCBI Taxonomy" id="2686304"/>
    <lineage>
        <taxon>Bacteria</taxon>
        <taxon>Bacillati</taxon>
        <taxon>Actinomycetota</taxon>
        <taxon>Actinomycetes</taxon>
        <taxon>Kitasatosporales</taxon>
        <taxon>Streptomycetaceae</taxon>
        <taxon>Streptomyces</taxon>
    </lineage>
</organism>
<comment type="caution">
    <text evidence="11">The sequence shown here is derived from an EMBL/GenBank/DDBJ whole genome shotgun (WGS) entry which is preliminary data.</text>
</comment>
<gene>
    <name evidence="11" type="ORF">VSS16_35185</name>
</gene>
<dbReference type="NCBIfam" id="TIGR00711">
    <property type="entry name" value="efflux_EmrB"/>
    <property type="match status" value="1"/>
</dbReference>
<dbReference type="InterPro" id="IPR020846">
    <property type="entry name" value="MFS_dom"/>
</dbReference>
<evidence type="ECO:0000256" key="3">
    <source>
        <dbReference type="ARBA" id="ARBA00022475"/>
    </source>
</evidence>
<dbReference type="CDD" id="cd17321">
    <property type="entry name" value="MFS_MMR_MDR_like"/>
    <property type="match status" value="1"/>
</dbReference>
<dbReference type="InterPro" id="IPR004638">
    <property type="entry name" value="EmrB-like"/>
</dbReference>
<reference evidence="11 12" key="1">
    <citation type="submission" date="2024-01" db="EMBL/GenBank/DDBJ databases">
        <title>Genome mining of biosynthetic gene clusters to explore secondary metabolites of Streptomyces sp.</title>
        <authorList>
            <person name="Baig A."/>
            <person name="Ajitkumar Shintre N."/>
            <person name="Kumar H."/>
            <person name="Anbarasu A."/>
            <person name="Ramaiah S."/>
        </authorList>
    </citation>
    <scope>NUCLEOTIDE SEQUENCE [LARGE SCALE GENOMIC DNA]</scope>
    <source>
        <strain evidence="11 12">A57</strain>
    </source>
</reference>
<feature type="transmembrane region" description="Helical" evidence="9">
    <location>
        <begin position="311"/>
        <end position="329"/>
    </location>
</feature>
<dbReference type="PROSITE" id="PS50850">
    <property type="entry name" value="MFS"/>
    <property type="match status" value="1"/>
</dbReference>
<accession>A0ABV5EM12</accession>
<dbReference type="Proteomes" id="UP001585080">
    <property type="component" value="Unassembled WGS sequence"/>
</dbReference>
<name>A0ABV5EM12_9ACTN</name>
<dbReference type="Gene3D" id="1.20.1720.10">
    <property type="entry name" value="Multidrug resistance protein D"/>
    <property type="match status" value="1"/>
</dbReference>